<comment type="similarity">
    <text evidence="2">Belongs to the SusD family.</text>
</comment>
<dbReference type="Gene3D" id="1.25.40.390">
    <property type="match status" value="1"/>
</dbReference>
<dbReference type="InterPro" id="IPR011990">
    <property type="entry name" value="TPR-like_helical_dom_sf"/>
</dbReference>
<dbReference type="Pfam" id="PF07980">
    <property type="entry name" value="SusD_RagB"/>
    <property type="match status" value="1"/>
</dbReference>
<protein>
    <submittedName>
        <fullName evidence="7">RagB/SusD family nutrient uptake outer membrane protein</fullName>
    </submittedName>
</protein>
<evidence type="ECO:0000256" key="3">
    <source>
        <dbReference type="ARBA" id="ARBA00022729"/>
    </source>
</evidence>
<dbReference type="SUPFAM" id="SSF48452">
    <property type="entry name" value="TPR-like"/>
    <property type="match status" value="1"/>
</dbReference>
<sequence length="29" mass="3537">MKESDYRWQLPIPKEAINRNENLTQNKGY</sequence>
<evidence type="ECO:0000313" key="7">
    <source>
        <dbReference type="EMBL" id="RRT93241.1"/>
    </source>
</evidence>
<gene>
    <name evidence="7" type="ORF">EGI89_04495</name>
</gene>
<evidence type="ECO:0000256" key="2">
    <source>
        <dbReference type="ARBA" id="ARBA00006275"/>
    </source>
</evidence>
<feature type="domain" description="RagB/SusD" evidence="6">
    <location>
        <begin position="4"/>
        <end position="29"/>
    </location>
</feature>
<proteinExistence type="inferred from homology"/>
<accession>A0A427BRK4</accession>
<dbReference type="EMBL" id="RHPO01000005">
    <property type="protein sequence ID" value="RRT93241.1"/>
    <property type="molecule type" value="Genomic_DNA"/>
</dbReference>
<comment type="caution">
    <text evidence="7">The sequence shown here is derived from an EMBL/GenBank/DDBJ whole genome shotgun (WGS) entry which is preliminary data.</text>
</comment>
<evidence type="ECO:0000256" key="4">
    <source>
        <dbReference type="ARBA" id="ARBA00023136"/>
    </source>
</evidence>
<organism evidence="7 8">
    <name type="scientific">Empedobacter falsenii</name>
    <dbReference type="NCBI Taxonomy" id="343874"/>
    <lineage>
        <taxon>Bacteria</taxon>
        <taxon>Pseudomonadati</taxon>
        <taxon>Bacteroidota</taxon>
        <taxon>Flavobacteriia</taxon>
        <taxon>Flavobacteriales</taxon>
        <taxon>Weeksellaceae</taxon>
        <taxon>Empedobacter</taxon>
    </lineage>
</organism>
<evidence type="ECO:0000313" key="8">
    <source>
        <dbReference type="Proteomes" id="UP000267844"/>
    </source>
</evidence>
<evidence type="ECO:0000256" key="5">
    <source>
        <dbReference type="ARBA" id="ARBA00023237"/>
    </source>
</evidence>
<evidence type="ECO:0000259" key="6">
    <source>
        <dbReference type="Pfam" id="PF07980"/>
    </source>
</evidence>
<keyword evidence="5" id="KW-0998">Cell outer membrane</keyword>
<dbReference type="InterPro" id="IPR012944">
    <property type="entry name" value="SusD_RagB_dom"/>
</dbReference>
<comment type="subcellular location">
    <subcellularLocation>
        <location evidence="1">Cell outer membrane</location>
    </subcellularLocation>
</comment>
<keyword evidence="4" id="KW-0472">Membrane</keyword>
<evidence type="ECO:0000256" key="1">
    <source>
        <dbReference type="ARBA" id="ARBA00004442"/>
    </source>
</evidence>
<dbReference type="AlphaFoldDB" id="A0A427BRK4"/>
<dbReference type="GO" id="GO:0009279">
    <property type="term" value="C:cell outer membrane"/>
    <property type="evidence" value="ECO:0007669"/>
    <property type="project" value="UniProtKB-SubCell"/>
</dbReference>
<keyword evidence="3" id="KW-0732">Signal</keyword>
<name>A0A427BRK4_9FLAO</name>
<reference evidence="7 8" key="1">
    <citation type="submission" date="2018-10" db="EMBL/GenBank/DDBJ databases">
        <title>Transmission dynamics of multidrug resistant bacteria on intensive care unit surfaces.</title>
        <authorList>
            <person name="D'Souza A.W."/>
            <person name="Potter R.F."/>
            <person name="Wallace M."/>
            <person name="Shupe A."/>
            <person name="Patel S."/>
            <person name="Sun S."/>
            <person name="Gul D."/>
            <person name="Kwon J.H."/>
            <person name="Andleeb S."/>
            <person name="Burnham C.-A.D."/>
            <person name="Dantas G."/>
        </authorList>
    </citation>
    <scope>NUCLEOTIDE SEQUENCE [LARGE SCALE GENOMIC DNA]</scope>
    <source>
        <strain evidence="7 8">WF_348</strain>
    </source>
</reference>
<dbReference type="Proteomes" id="UP000267844">
    <property type="component" value="Unassembled WGS sequence"/>
</dbReference>